<name>A0A0F9J9T7_9ZZZZ</name>
<feature type="compositionally biased region" description="Basic and acidic residues" evidence="1">
    <location>
        <begin position="58"/>
        <end position="72"/>
    </location>
</feature>
<evidence type="ECO:0000256" key="1">
    <source>
        <dbReference type="SAM" id="MobiDB-lite"/>
    </source>
</evidence>
<accession>A0A0F9J9T7</accession>
<evidence type="ECO:0000313" key="2">
    <source>
        <dbReference type="EMBL" id="KKM66308.1"/>
    </source>
</evidence>
<reference evidence="2" key="1">
    <citation type="journal article" date="2015" name="Nature">
        <title>Complex archaea that bridge the gap between prokaryotes and eukaryotes.</title>
        <authorList>
            <person name="Spang A."/>
            <person name="Saw J.H."/>
            <person name="Jorgensen S.L."/>
            <person name="Zaremba-Niedzwiedzka K."/>
            <person name="Martijn J."/>
            <person name="Lind A.E."/>
            <person name="van Eijk R."/>
            <person name="Schleper C."/>
            <person name="Guy L."/>
            <person name="Ettema T.J."/>
        </authorList>
    </citation>
    <scope>NUCLEOTIDE SEQUENCE</scope>
</reference>
<protein>
    <submittedName>
        <fullName evidence="2">Uncharacterized protein</fullName>
    </submittedName>
</protein>
<sequence>MGKETAIKVSKEFKQFLVDNKKKGEDFEETIKRLVNHRKLNSEPVNQPKLKQLTSTPKDTERKRLDEEHKNLPELPGEVLSRDELPNEVGGVKIK</sequence>
<dbReference type="EMBL" id="LAZR01010558">
    <property type="protein sequence ID" value="KKM66308.1"/>
    <property type="molecule type" value="Genomic_DNA"/>
</dbReference>
<gene>
    <name evidence="2" type="ORF">LCGC14_1482440</name>
</gene>
<comment type="caution">
    <text evidence="2">The sequence shown here is derived from an EMBL/GenBank/DDBJ whole genome shotgun (WGS) entry which is preliminary data.</text>
</comment>
<dbReference type="AlphaFoldDB" id="A0A0F9J9T7"/>
<organism evidence="2">
    <name type="scientific">marine sediment metagenome</name>
    <dbReference type="NCBI Taxonomy" id="412755"/>
    <lineage>
        <taxon>unclassified sequences</taxon>
        <taxon>metagenomes</taxon>
        <taxon>ecological metagenomes</taxon>
    </lineage>
</organism>
<proteinExistence type="predicted"/>
<feature type="region of interest" description="Disordered" evidence="1">
    <location>
        <begin position="38"/>
        <end position="95"/>
    </location>
</feature>